<comment type="caution">
    <text evidence="1">The sequence shown here is derived from an EMBL/GenBank/DDBJ whole genome shotgun (WGS) entry which is preliminary data.</text>
</comment>
<dbReference type="AlphaFoldDB" id="A0AA36M9A8"/>
<dbReference type="EMBL" id="CATQJL010000305">
    <property type="protein sequence ID" value="CAJ0601387.1"/>
    <property type="molecule type" value="Genomic_DNA"/>
</dbReference>
<proteinExistence type="predicted"/>
<evidence type="ECO:0000313" key="2">
    <source>
        <dbReference type="Proteomes" id="UP001176961"/>
    </source>
</evidence>
<name>A0AA36M9A8_CYLNA</name>
<keyword evidence="2" id="KW-1185">Reference proteome</keyword>
<sequence length="96" mass="11051">MFADLWDKHGIEKLFTINLAEAYHRQLNTLVEADYTLLGELIGVFRNPDSEAESALTTLKQNPAHVIRPGRGPGKAKKYSFRDEKVLQKTLRFHRQ</sequence>
<protein>
    <submittedName>
        <fullName evidence="1">Uncharacterized protein</fullName>
    </submittedName>
</protein>
<organism evidence="1 2">
    <name type="scientific">Cylicocyclus nassatus</name>
    <name type="common">Nematode worm</name>
    <dbReference type="NCBI Taxonomy" id="53992"/>
    <lineage>
        <taxon>Eukaryota</taxon>
        <taxon>Metazoa</taxon>
        <taxon>Ecdysozoa</taxon>
        <taxon>Nematoda</taxon>
        <taxon>Chromadorea</taxon>
        <taxon>Rhabditida</taxon>
        <taxon>Rhabditina</taxon>
        <taxon>Rhabditomorpha</taxon>
        <taxon>Strongyloidea</taxon>
        <taxon>Strongylidae</taxon>
        <taxon>Cylicocyclus</taxon>
    </lineage>
</organism>
<reference evidence="1" key="1">
    <citation type="submission" date="2023-07" db="EMBL/GenBank/DDBJ databases">
        <authorList>
            <consortium name="CYATHOMIX"/>
        </authorList>
    </citation>
    <scope>NUCLEOTIDE SEQUENCE</scope>
    <source>
        <strain evidence="1">N/A</strain>
    </source>
</reference>
<accession>A0AA36M9A8</accession>
<gene>
    <name evidence="1" type="ORF">CYNAS_LOCUS13370</name>
</gene>
<evidence type="ECO:0000313" key="1">
    <source>
        <dbReference type="EMBL" id="CAJ0601387.1"/>
    </source>
</evidence>
<dbReference type="Proteomes" id="UP001176961">
    <property type="component" value="Unassembled WGS sequence"/>
</dbReference>